<evidence type="ECO:0000313" key="1">
    <source>
        <dbReference type="EMBL" id="KZS19431.1"/>
    </source>
</evidence>
<reference evidence="1 2" key="1">
    <citation type="submission" date="2016-03" db="EMBL/GenBank/DDBJ databases">
        <title>EvidentialGene: Evidence-directed Construction of Genes on Genomes.</title>
        <authorList>
            <person name="Gilbert D.G."/>
            <person name="Choi J.-H."/>
            <person name="Mockaitis K."/>
            <person name="Colbourne J."/>
            <person name="Pfrender M."/>
        </authorList>
    </citation>
    <scope>NUCLEOTIDE SEQUENCE [LARGE SCALE GENOMIC DNA]</scope>
    <source>
        <strain evidence="1 2">Xinb3</strain>
        <tissue evidence="1">Complete organism</tissue>
    </source>
</reference>
<dbReference type="Proteomes" id="UP000076858">
    <property type="component" value="Unassembled WGS sequence"/>
</dbReference>
<organism evidence="1 2">
    <name type="scientific">Daphnia magna</name>
    <dbReference type="NCBI Taxonomy" id="35525"/>
    <lineage>
        <taxon>Eukaryota</taxon>
        <taxon>Metazoa</taxon>
        <taxon>Ecdysozoa</taxon>
        <taxon>Arthropoda</taxon>
        <taxon>Crustacea</taxon>
        <taxon>Branchiopoda</taxon>
        <taxon>Diplostraca</taxon>
        <taxon>Cladocera</taxon>
        <taxon>Anomopoda</taxon>
        <taxon>Daphniidae</taxon>
        <taxon>Daphnia</taxon>
    </lineage>
</organism>
<name>A0A162Q7P2_9CRUS</name>
<dbReference type="EMBL" id="LRGB01000389">
    <property type="protein sequence ID" value="KZS19431.1"/>
    <property type="molecule type" value="Genomic_DNA"/>
</dbReference>
<sequence length="16" mass="1847">MLIGDIEFRFPNGQPI</sequence>
<evidence type="ECO:0000313" key="2">
    <source>
        <dbReference type="Proteomes" id="UP000076858"/>
    </source>
</evidence>
<dbReference type="AlphaFoldDB" id="A0A162Q7P2"/>
<proteinExistence type="predicted"/>
<gene>
    <name evidence="1" type="ORF">APZ42_014354</name>
</gene>
<protein>
    <submittedName>
        <fullName evidence="1">Uncharacterized protein</fullName>
    </submittedName>
</protein>
<keyword evidence="2" id="KW-1185">Reference proteome</keyword>
<comment type="caution">
    <text evidence="1">The sequence shown here is derived from an EMBL/GenBank/DDBJ whole genome shotgun (WGS) entry which is preliminary data.</text>
</comment>
<accession>A0A162Q7P2</accession>